<name>A0A6C1KL99_XANAU</name>
<keyword evidence="1" id="KW-0472">Membrane</keyword>
<dbReference type="AlphaFoldDB" id="A0A6C1KL99"/>
<comment type="caution">
    <text evidence="2">The sequence shown here is derived from an EMBL/GenBank/DDBJ whole genome shotgun (WGS) entry which is preliminary data.</text>
</comment>
<keyword evidence="1" id="KW-1133">Transmembrane helix</keyword>
<dbReference type="Proteomes" id="UP000305131">
    <property type="component" value="Unassembled WGS sequence"/>
</dbReference>
<evidence type="ECO:0000313" key="3">
    <source>
        <dbReference type="Proteomes" id="UP000305131"/>
    </source>
</evidence>
<evidence type="ECO:0000256" key="1">
    <source>
        <dbReference type="SAM" id="Phobius"/>
    </source>
</evidence>
<dbReference type="OrthoDB" id="9953487at2"/>
<proteinExistence type="predicted"/>
<accession>A0A6C1KL99</accession>
<protein>
    <submittedName>
        <fullName evidence="2">Uncharacterized protein</fullName>
    </submittedName>
</protein>
<dbReference type="EMBL" id="VAUP01000015">
    <property type="protein sequence ID" value="TLX43834.1"/>
    <property type="molecule type" value="Genomic_DNA"/>
</dbReference>
<feature type="transmembrane region" description="Helical" evidence="1">
    <location>
        <begin position="6"/>
        <end position="23"/>
    </location>
</feature>
<reference evidence="2 3" key="1">
    <citation type="submission" date="2019-05" db="EMBL/GenBank/DDBJ databases">
        <authorList>
            <person name="Zhou X."/>
        </authorList>
    </citation>
    <scope>NUCLEOTIDE SEQUENCE [LARGE SCALE GENOMIC DNA]</scope>
    <source>
        <strain evidence="2 3">DSM 432</strain>
    </source>
</reference>
<keyword evidence="1" id="KW-0812">Transmembrane</keyword>
<sequence>MLGITVADSVLVGTLILAVLAAWQGKKDGATAAKAGPQVDGMKDLAAAVRELTESIREGNDAKEVHALRERLERLERPR</sequence>
<organism evidence="2 3">
    <name type="scientific">Xanthobacter autotrophicus</name>
    <dbReference type="NCBI Taxonomy" id="280"/>
    <lineage>
        <taxon>Bacteria</taxon>
        <taxon>Pseudomonadati</taxon>
        <taxon>Pseudomonadota</taxon>
        <taxon>Alphaproteobacteria</taxon>
        <taxon>Hyphomicrobiales</taxon>
        <taxon>Xanthobacteraceae</taxon>
        <taxon>Xanthobacter</taxon>
    </lineage>
</organism>
<dbReference type="RefSeq" id="WP_138398743.1">
    <property type="nucleotide sequence ID" value="NZ_JBAFVI010000001.1"/>
</dbReference>
<gene>
    <name evidence="2" type="ORF">FBQ73_06965</name>
</gene>
<evidence type="ECO:0000313" key="2">
    <source>
        <dbReference type="EMBL" id="TLX43834.1"/>
    </source>
</evidence>
<dbReference type="GeneID" id="95773197"/>